<dbReference type="EMBL" id="CT868276">
    <property type="protein sequence ID" value="CAK77670.1"/>
    <property type="molecule type" value="Genomic_DNA"/>
</dbReference>
<dbReference type="HOGENOM" id="CLU_2676390_0_0_1"/>
<organism evidence="1 2">
    <name type="scientific">Paramecium tetraurelia</name>
    <dbReference type="NCBI Taxonomy" id="5888"/>
    <lineage>
        <taxon>Eukaryota</taxon>
        <taxon>Sar</taxon>
        <taxon>Alveolata</taxon>
        <taxon>Ciliophora</taxon>
        <taxon>Intramacronucleata</taxon>
        <taxon>Oligohymenophorea</taxon>
        <taxon>Peniculida</taxon>
        <taxon>Parameciidae</taxon>
        <taxon>Paramecium</taxon>
    </lineage>
</organism>
<sequence>MNAFTVVQNLVEAVELTLFINNHPGVAQDDFEIETQKRFKFLEVLQQFTSFEGITTLSSSQDQFVCIQVAIANPY</sequence>
<protein>
    <submittedName>
        <fullName evidence="1">Uncharacterized protein</fullName>
    </submittedName>
</protein>
<accession>A0D3Q3</accession>
<proteinExistence type="predicted"/>
<dbReference type="RefSeq" id="XP_001445067.1">
    <property type="nucleotide sequence ID" value="XM_001445030.1"/>
</dbReference>
<reference evidence="1 2" key="1">
    <citation type="journal article" date="2006" name="Nature">
        <title>Global trends of whole-genome duplications revealed by the ciliate Paramecium tetraurelia.</title>
        <authorList>
            <consortium name="Genoscope"/>
            <person name="Aury J.-M."/>
            <person name="Jaillon O."/>
            <person name="Duret L."/>
            <person name="Noel B."/>
            <person name="Jubin C."/>
            <person name="Porcel B.M."/>
            <person name="Segurens B."/>
            <person name="Daubin V."/>
            <person name="Anthouard V."/>
            <person name="Aiach N."/>
            <person name="Arnaiz O."/>
            <person name="Billaut A."/>
            <person name="Beisson J."/>
            <person name="Blanc I."/>
            <person name="Bouhouche K."/>
            <person name="Camara F."/>
            <person name="Duharcourt S."/>
            <person name="Guigo R."/>
            <person name="Gogendeau D."/>
            <person name="Katinka M."/>
            <person name="Keller A.-M."/>
            <person name="Kissmehl R."/>
            <person name="Klotz C."/>
            <person name="Koll F."/>
            <person name="Le Moue A."/>
            <person name="Lepere C."/>
            <person name="Malinsky S."/>
            <person name="Nowacki M."/>
            <person name="Nowak J.K."/>
            <person name="Plattner H."/>
            <person name="Poulain J."/>
            <person name="Ruiz F."/>
            <person name="Serrano V."/>
            <person name="Zagulski M."/>
            <person name="Dessen P."/>
            <person name="Betermier M."/>
            <person name="Weissenbach J."/>
            <person name="Scarpelli C."/>
            <person name="Schachter V."/>
            <person name="Sperling L."/>
            <person name="Meyer E."/>
            <person name="Cohen J."/>
            <person name="Wincker P."/>
        </authorList>
    </citation>
    <scope>NUCLEOTIDE SEQUENCE [LARGE SCALE GENOMIC DNA]</scope>
    <source>
        <strain evidence="1 2">Stock d4-2</strain>
    </source>
</reference>
<evidence type="ECO:0000313" key="2">
    <source>
        <dbReference type="Proteomes" id="UP000000600"/>
    </source>
</evidence>
<keyword evidence="2" id="KW-1185">Reference proteome</keyword>
<dbReference type="InParanoid" id="A0D3Q3"/>
<dbReference type="Proteomes" id="UP000000600">
    <property type="component" value="Unassembled WGS sequence"/>
</dbReference>
<gene>
    <name evidence="1" type="ORF">GSPATT00039223001</name>
</gene>
<name>A0D3Q3_PARTE</name>
<dbReference type="GeneID" id="5030852"/>
<dbReference type="KEGG" id="ptm:GSPATT00039223001"/>
<dbReference type="AlphaFoldDB" id="A0D3Q3"/>
<evidence type="ECO:0000313" key="1">
    <source>
        <dbReference type="EMBL" id="CAK77670.1"/>
    </source>
</evidence>